<dbReference type="STRING" id="416450.A0A1V6QMS3"/>
<evidence type="ECO:0000256" key="1">
    <source>
        <dbReference type="SAM" id="Coils"/>
    </source>
</evidence>
<feature type="coiled-coil region" evidence="1">
    <location>
        <begin position="408"/>
        <end position="474"/>
    </location>
</feature>
<protein>
    <recommendedName>
        <fullName evidence="3">FAM50A/XAP5 C-terminal domain-containing protein</fullName>
    </recommendedName>
</protein>
<dbReference type="PANTHER" id="PTHR12722">
    <property type="entry name" value="XAP-5 PROTEIN-RELATED"/>
    <property type="match status" value="1"/>
</dbReference>
<feature type="region of interest" description="Disordered" evidence="2">
    <location>
        <begin position="524"/>
        <end position="620"/>
    </location>
</feature>
<dbReference type="InterPro" id="IPR007005">
    <property type="entry name" value="XAP5"/>
</dbReference>
<evidence type="ECO:0000256" key="2">
    <source>
        <dbReference type="SAM" id="MobiDB-lite"/>
    </source>
</evidence>
<feature type="compositionally biased region" description="Polar residues" evidence="2">
    <location>
        <begin position="121"/>
        <end position="131"/>
    </location>
</feature>
<name>A0A1V6QMS3_9EURO</name>
<dbReference type="EMBL" id="MDYN01000001">
    <property type="protein sequence ID" value="OQD90529.1"/>
    <property type="molecule type" value="Genomic_DNA"/>
</dbReference>
<feature type="compositionally biased region" description="Basic and acidic residues" evidence="2">
    <location>
        <begin position="47"/>
        <end position="58"/>
    </location>
</feature>
<feature type="domain" description="FAM50A/XAP5 C-terminal" evidence="3">
    <location>
        <begin position="184"/>
        <end position="321"/>
    </location>
</feature>
<accession>A0A1V6QMS3</accession>
<reference evidence="5" key="1">
    <citation type="journal article" date="2017" name="Nat. Microbiol.">
        <title>Global analysis of biosynthetic gene clusters reveals vast potential of secondary metabolite production in Penicillium species.</title>
        <authorList>
            <person name="Nielsen J.C."/>
            <person name="Grijseels S."/>
            <person name="Prigent S."/>
            <person name="Ji B."/>
            <person name="Dainat J."/>
            <person name="Nielsen K.F."/>
            <person name="Frisvad J.C."/>
            <person name="Workman M."/>
            <person name="Nielsen J."/>
        </authorList>
    </citation>
    <scope>NUCLEOTIDE SEQUENCE [LARGE SCALE GENOMIC DNA]</scope>
    <source>
        <strain evidence="5">IBT 31811</strain>
    </source>
</reference>
<dbReference type="InterPro" id="IPR048337">
    <property type="entry name" value="FAM50A/XAP5_C"/>
</dbReference>
<dbReference type="AlphaFoldDB" id="A0A1V6QMS3"/>
<feature type="compositionally biased region" description="Polar residues" evidence="2">
    <location>
        <begin position="64"/>
        <end position="85"/>
    </location>
</feature>
<feature type="compositionally biased region" description="Polar residues" evidence="2">
    <location>
        <begin position="8"/>
        <end position="23"/>
    </location>
</feature>
<evidence type="ECO:0000313" key="4">
    <source>
        <dbReference type="EMBL" id="OQD90529.1"/>
    </source>
</evidence>
<feature type="region of interest" description="Disordered" evidence="2">
    <location>
        <begin position="1"/>
        <end position="23"/>
    </location>
</feature>
<dbReference type="PANTHER" id="PTHR12722:SF0">
    <property type="entry name" value="PROTEIN FAM50A"/>
    <property type="match status" value="1"/>
</dbReference>
<keyword evidence="5" id="KW-1185">Reference proteome</keyword>
<dbReference type="Proteomes" id="UP000191672">
    <property type="component" value="Unassembled WGS sequence"/>
</dbReference>
<dbReference type="GO" id="GO:0005634">
    <property type="term" value="C:nucleus"/>
    <property type="evidence" value="ECO:0007669"/>
    <property type="project" value="InterPro"/>
</dbReference>
<organism evidence="4 5">
    <name type="scientific">Penicillium antarcticum</name>
    <dbReference type="NCBI Taxonomy" id="416450"/>
    <lineage>
        <taxon>Eukaryota</taxon>
        <taxon>Fungi</taxon>
        <taxon>Dikarya</taxon>
        <taxon>Ascomycota</taxon>
        <taxon>Pezizomycotina</taxon>
        <taxon>Eurotiomycetes</taxon>
        <taxon>Eurotiomycetidae</taxon>
        <taxon>Eurotiales</taxon>
        <taxon>Aspergillaceae</taxon>
        <taxon>Penicillium</taxon>
    </lineage>
</organism>
<sequence>MAEEENSETSTPRSFTGQTVSAEEMLKSQTVGLVHLSDFRKRRAEVLEQKEREAHDKSLGLLASGNSRSATPSTGEVTDGSTPPQSDGPPKRKKKKALAKSKLSFGDDQDDTGEESAATPRDSSVSRSGSKTPAEDSATRRMKANPNAPPPPKALTKASLEAEAQARDVLRKEFLAMQEAVKNTEILIPFVFYDGTSIPAGSVKVKKGDPVWLFLDRCRKVGAELGVRGANGASKAKKDNRREWARVSVDDLMLVKGDIIVPHHYEFYYFIANRIPSLSRAGGLLFDYSNKPPVVNPTDPSDDQLEGADKDFSETKVVDRRCHIFCHDCAESLGLSHPTTSNRSCPACQTVLLNPDDAVSTVLNPTEDYKTSVLSGLDPNTIMECAGRALGFWAYQSTQETFYQEFRAKTLAEKYANLNTQMDNVIHNANTEILSLQNKLSGMQSAQEDLQKKNQELNDLYRDKNNKLSQMTNLYNLLKARAMRSRMQTGVSDTVSQAINSLPSMNAPPFISVARSVMSPVLPKQASRHLQAQSFPVDTEGGEQLHRHQRSGTGSSKRARTKTPKSVPMLPPARPSWNRRSIQDSDHNPQHRTRLPRLSRTPTMVSEFPPSDAIMQRFGK</sequence>
<comment type="caution">
    <text evidence="4">The sequence shown here is derived from an EMBL/GenBank/DDBJ whole genome shotgun (WGS) entry which is preliminary data.</text>
</comment>
<gene>
    <name evidence="4" type="ORF">PENANT_c001G03908</name>
</gene>
<proteinExistence type="predicted"/>
<feature type="region of interest" description="Disordered" evidence="2">
    <location>
        <begin position="47"/>
        <end position="160"/>
    </location>
</feature>
<evidence type="ECO:0000259" key="3">
    <source>
        <dbReference type="Pfam" id="PF04921"/>
    </source>
</evidence>
<evidence type="ECO:0000313" key="5">
    <source>
        <dbReference type="Proteomes" id="UP000191672"/>
    </source>
</evidence>
<keyword evidence="1" id="KW-0175">Coiled coil</keyword>
<dbReference type="Pfam" id="PF04921">
    <property type="entry name" value="XAP5"/>
    <property type="match status" value="1"/>
</dbReference>
<dbReference type="GO" id="GO:0006325">
    <property type="term" value="P:chromatin organization"/>
    <property type="evidence" value="ECO:0007669"/>
    <property type="project" value="TreeGrafter"/>
</dbReference>